<dbReference type="Proteomes" id="UP000039865">
    <property type="component" value="Unassembled WGS sequence"/>
</dbReference>
<name>A0A078AEM9_STYLE</name>
<evidence type="ECO:0000313" key="2">
    <source>
        <dbReference type="Proteomes" id="UP000039865"/>
    </source>
</evidence>
<dbReference type="EMBL" id="CCKQ01008474">
    <property type="protein sequence ID" value="CDW79932.1"/>
    <property type="molecule type" value="Genomic_DNA"/>
</dbReference>
<dbReference type="AlphaFoldDB" id="A0A078AEM9"/>
<keyword evidence="2" id="KW-1185">Reference proteome</keyword>
<reference evidence="1 2" key="1">
    <citation type="submission" date="2014-06" db="EMBL/GenBank/DDBJ databases">
        <authorList>
            <person name="Swart Estienne"/>
        </authorList>
    </citation>
    <scope>NUCLEOTIDE SEQUENCE [LARGE SCALE GENOMIC DNA]</scope>
    <source>
        <strain evidence="1 2">130c</strain>
    </source>
</reference>
<gene>
    <name evidence="1" type="primary">Contig3809.g4075</name>
    <name evidence="1" type="ORF">STYLEM_8924</name>
</gene>
<accession>A0A078AEM9</accession>
<sequence>MYQITIDTKTFDQITDQVLKPQTKILDNKQYYDEMPLENYLDKQYGFTVLNSNVQQHDDDSPQNVNHQDQNPNVQEDQLQINSNNSQEYYKMFGNSQNQDASNKNNLLKNDNDDTLTSISKFTNEYINLNKSQKLLEVNQHENQNDHLKSLDQSLANTLSRKNTFQDLIAKNPLSYLRIKKKFTQNQQKERMFVIKLFQSSLGFEENQNDDPALSQNQLFNELVFFLGSVFYPNKMIRLIDDESGKKIIKLIDVSIHQFTYQRLCFLCQWDAFKHIFQHYLDASSHKQNKKSKHMASSNENFEKSINFLKGMIFR</sequence>
<proteinExistence type="predicted"/>
<dbReference type="InParanoid" id="A0A078AEM9"/>
<protein>
    <submittedName>
        <fullName evidence="1">Uncharacterized protein</fullName>
    </submittedName>
</protein>
<organism evidence="1 2">
    <name type="scientific">Stylonychia lemnae</name>
    <name type="common">Ciliate</name>
    <dbReference type="NCBI Taxonomy" id="5949"/>
    <lineage>
        <taxon>Eukaryota</taxon>
        <taxon>Sar</taxon>
        <taxon>Alveolata</taxon>
        <taxon>Ciliophora</taxon>
        <taxon>Intramacronucleata</taxon>
        <taxon>Spirotrichea</taxon>
        <taxon>Stichotrichia</taxon>
        <taxon>Sporadotrichida</taxon>
        <taxon>Oxytrichidae</taxon>
        <taxon>Stylonychinae</taxon>
        <taxon>Stylonychia</taxon>
    </lineage>
</organism>
<evidence type="ECO:0000313" key="1">
    <source>
        <dbReference type="EMBL" id="CDW79932.1"/>
    </source>
</evidence>